<feature type="transmembrane region" description="Helical" evidence="7">
    <location>
        <begin position="347"/>
        <end position="369"/>
    </location>
</feature>
<keyword evidence="5 7" id="KW-1133">Transmembrane helix</keyword>
<keyword evidence="2 7" id="KW-0813">Transport</keyword>
<feature type="transmembrane region" description="Helical" evidence="7">
    <location>
        <begin position="256"/>
        <end position="274"/>
    </location>
</feature>
<dbReference type="SUPFAM" id="SSF161098">
    <property type="entry name" value="MetI-like"/>
    <property type="match status" value="2"/>
</dbReference>
<keyword evidence="3" id="KW-1003">Cell membrane</keyword>
<evidence type="ECO:0000256" key="5">
    <source>
        <dbReference type="ARBA" id="ARBA00022989"/>
    </source>
</evidence>
<name>A0ABT0CBZ2_THEVL</name>
<organism evidence="9 10">
    <name type="scientific">Thermostichus vulcanus str. 'Rupite'</name>
    <dbReference type="NCBI Taxonomy" id="2813851"/>
    <lineage>
        <taxon>Bacteria</taxon>
        <taxon>Bacillati</taxon>
        <taxon>Cyanobacteriota</taxon>
        <taxon>Cyanophyceae</taxon>
        <taxon>Thermostichales</taxon>
        <taxon>Thermostichaceae</taxon>
        <taxon>Thermostichus</taxon>
    </lineage>
</organism>
<feature type="transmembrane region" description="Helical" evidence="7">
    <location>
        <begin position="481"/>
        <end position="502"/>
    </location>
</feature>
<feature type="transmembrane region" description="Helical" evidence="7">
    <location>
        <begin position="158"/>
        <end position="175"/>
    </location>
</feature>
<feature type="transmembrane region" description="Helical" evidence="7">
    <location>
        <begin position="305"/>
        <end position="327"/>
    </location>
</feature>
<protein>
    <submittedName>
        <fullName evidence="9">Iron ABC transporter permease</fullName>
    </submittedName>
</protein>
<reference evidence="9" key="1">
    <citation type="submission" date="2021-02" db="EMBL/GenBank/DDBJ databases">
        <title>The CRISPR/cas machinery reduction and long-range gene transfer in the hot spring cyanobacterium Synechococcus.</title>
        <authorList>
            <person name="Dvorak P."/>
            <person name="Jahodarova E."/>
            <person name="Hasler P."/>
            <person name="Poulickova A."/>
        </authorList>
    </citation>
    <scope>NUCLEOTIDE SEQUENCE</scope>
    <source>
        <strain evidence="9">Rupite</strain>
    </source>
</reference>
<feature type="transmembrane region" description="Helical" evidence="7">
    <location>
        <begin position="108"/>
        <end position="126"/>
    </location>
</feature>
<evidence type="ECO:0000256" key="3">
    <source>
        <dbReference type="ARBA" id="ARBA00022475"/>
    </source>
</evidence>
<gene>
    <name evidence="9" type="ORF">JX360_09930</name>
</gene>
<dbReference type="InterPro" id="IPR035906">
    <property type="entry name" value="MetI-like_sf"/>
</dbReference>
<keyword evidence="10" id="KW-1185">Reference proteome</keyword>
<feature type="transmembrane region" description="Helical" evidence="7">
    <location>
        <begin position="28"/>
        <end position="52"/>
    </location>
</feature>
<keyword evidence="4 7" id="KW-0812">Transmembrane</keyword>
<evidence type="ECO:0000313" key="10">
    <source>
        <dbReference type="Proteomes" id="UP000830835"/>
    </source>
</evidence>
<dbReference type="Gene3D" id="1.10.3720.10">
    <property type="entry name" value="MetI-like"/>
    <property type="match status" value="2"/>
</dbReference>
<dbReference type="EMBL" id="JAFIRA010000023">
    <property type="protein sequence ID" value="MCJ2543222.1"/>
    <property type="molecule type" value="Genomic_DNA"/>
</dbReference>
<dbReference type="InterPro" id="IPR000515">
    <property type="entry name" value="MetI-like"/>
</dbReference>
<dbReference type="PANTHER" id="PTHR30183:SF2">
    <property type="entry name" value="IRON UTILIZATION PROTEIN"/>
    <property type="match status" value="1"/>
</dbReference>
<evidence type="ECO:0000256" key="4">
    <source>
        <dbReference type="ARBA" id="ARBA00022692"/>
    </source>
</evidence>
<feature type="domain" description="ABC transmembrane type-1" evidence="8">
    <location>
        <begin position="70"/>
        <end position="274"/>
    </location>
</feature>
<evidence type="ECO:0000256" key="6">
    <source>
        <dbReference type="ARBA" id="ARBA00023136"/>
    </source>
</evidence>
<dbReference type="RefSeq" id="WP_425244384.1">
    <property type="nucleotide sequence ID" value="NZ_JAFIRA010000023.1"/>
</dbReference>
<comment type="caution">
    <text evidence="9">The sequence shown here is derived from an EMBL/GenBank/DDBJ whole genome shotgun (WGS) entry which is preliminary data.</text>
</comment>
<comment type="similarity">
    <text evidence="7">Belongs to the binding-protein-dependent transport system permease family.</text>
</comment>
<dbReference type="CDD" id="cd06261">
    <property type="entry name" value="TM_PBP2"/>
    <property type="match status" value="2"/>
</dbReference>
<feature type="transmembrane region" description="Helical" evidence="7">
    <location>
        <begin position="214"/>
        <end position="236"/>
    </location>
</feature>
<keyword evidence="6 7" id="KW-0472">Membrane</keyword>
<dbReference type="Proteomes" id="UP000830835">
    <property type="component" value="Unassembled WGS sequence"/>
</dbReference>
<dbReference type="PANTHER" id="PTHR30183">
    <property type="entry name" value="MOLYBDENUM TRANSPORT SYSTEM PERMEASE PROTEIN MODB"/>
    <property type="match status" value="1"/>
</dbReference>
<feature type="transmembrane region" description="Helical" evidence="7">
    <location>
        <begin position="538"/>
        <end position="556"/>
    </location>
</feature>
<evidence type="ECO:0000256" key="1">
    <source>
        <dbReference type="ARBA" id="ARBA00004651"/>
    </source>
</evidence>
<sequence length="572" mass="62461">MSKLAWPTLSKQLGSSLGRIRFRWLNGWALLTLALTGLILIPTLTVLLSLFADERQVWEHLAGTVLGLYVRNSLLLMVGVAVGVVLLGSGTAWLVTMCQFWGRAWLEWLLVLPLAAPTYVLAYAYTDFLQVTGGFQIWLRRITGWGIGDYWFPNIRSLWGATLLLILTLYPYVYLSARLAFQEQSVACLEVSRSLGYGPWASFRRVALPLARPGIVAGTLLALMETLNDFGTVSYFGVDTFTTGIYRTWTALGNPVAAAQLSALLLLLVLLLIVGEQAMRRRARYYRQGCKPAASRYVLRGIRAVGAWLACGIPIGLGFAVPALILLNMTLRQGGLGRRFWSYAQNSLTLATVTAVIAVLVSVLVLYGLRMQALERVGSHWGLRLAVQLSSLGYALPGVVIAVGVLLPLGRLDQVLSHLRQVLFQQPPGLVLSGTITALIFGYLVRFLAVSLSTLEATLMRIPPSLDEAARSLGQGSLGTLWRVHLPLMAGGILGGMILVFVDVMKELPATMVLRPFNFDTLAVQTYRMAADERLAEAGAPALAIVLVGILPVILLNSRLGQQQRHSSRVDP</sequence>
<dbReference type="PROSITE" id="PS50928">
    <property type="entry name" value="ABC_TM1"/>
    <property type="match status" value="2"/>
</dbReference>
<accession>A0ABT0CBZ2</accession>
<feature type="domain" description="ABC transmembrane type-1" evidence="8">
    <location>
        <begin position="344"/>
        <end position="556"/>
    </location>
</feature>
<proteinExistence type="inferred from homology"/>
<feature type="transmembrane region" description="Helical" evidence="7">
    <location>
        <begin position="381"/>
        <end position="409"/>
    </location>
</feature>
<evidence type="ECO:0000259" key="8">
    <source>
        <dbReference type="PROSITE" id="PS50928"/>
    </source>
</evidence>
<dbReference type="Pfam" id="PF00528">
    <property type="entry name" value="BPD_transp_1"/>
    <property type="match status" value="2"/>
</dbReference>
<feature type="transmembrane region" description="Helical" evidence="7">
    <location>
        <begin position="72"/>
        <end position="96"/>
    </location>
</feature>
<feature type="transmembrane region" description="Helical" evidence="7">
    <location>
        <begin position="429"/>
        <end position="452"/>
    </location>
</feature>
<evidence type="ECO:0000256" key="7">
    <source>
        <dbReference type="RuleBase" id="RU363032"/>
    </source>
</evidence>
<evidence type="ECO:0000313" key="9">
    <source>
        <dbReference type="EMBL" id="MCJ2543222.1"/>
    </source>
</evidence>
<comment type="subcellular location">
    <subcellularLocation>
        <location evidence="1 7">Cell membrane</location>
        <topology evidence="1 7">Multi-pass membrane protein</topology>
    </subcellularLocation>
</comment>
<evidence type="ECO:0000256" key="2">
    <source>
        <dbReference type="ARBA" id="ARBA00022448"/>
    </source>
</evidence>